<dbReference type="SFLD" id="SFLDG00363">
    <property type="entry name" value="AMPS_(cytGST):_Alpha-__Mu-__Pi"/>
    <property type="match status" value="1"/>
</dbReference>
<dbReference type="Proteomes" id="UP001075354">
    <property type="component" value="Chromosome 7"/>
</dbReference>
<dbReference type="PROSITE" id="PS50405">
    <property type="entry name" value="GST_CTER"/>
    <property type="match status" value="1"/>
</dbReference>
<dbReference type="Pfam" id="PF14497">
    <property type="entry name" value="GST_C_3"/>
    <property type="match status" value="1"/>
</dbReference>
<dbReference type="InterPro" id="IPR040079">
    <property type="entry name" value="Glutathione_S-Trfase"/>
</dbReference>
<comment type="similarity">
    <text evidence="3">Belongs to the GST superfamily. Sigma family.</text>
</comment>
<protein>
    <recommendedName>
        <fullName evidence="1">glutathione transferase</fullName>
        <ecNumber evidence="1">2.5.1.18</ecNumber>
    </recommendedName>
</protein>
<dbReference type="SUPFAM" id="SSF52833">
    <property type="entry name" value="Thioredoxin-like"/>
    <property type="match status" value="1"/>
</dbReference>
<accession>A0AAV7XN53</accession>
<evidence type="ECO:0000313" key="8">
    <source>
        <dbReference type="Proteomes" id="UP001075354"/>
    </source>
</evidence>
<feature type="domain" description="GST C-terminal" evidence="6">
    <location>
        <begin position="82"/>
        <end position="212"/>
    </location>
</feature>
<evidence type="ECO:0000256" key="4">
    <source>
        <dbReference type="ARBA" id="ARBA00047960"/>
    </source>
</evidence>
<reference evidence="7" key="1">
    <citation type="submission" date="2022-12" db="EMBL/GenBank/DDBJ databases">
        <title>Chromosome-level genome assembly of the bean flower thrips Megalurothrips usitatus.</title>
        <authorList>
            <person name="Ma L."/>
            <person name="Liu Q."/>
            <person name="Li H."/>
            <person name="Cai W."/>
        </authorList>
    </citation>
    <scope>NUCLEOTIDE SEQUENCE</scope>
    <source>
        <strain evidence="7">Cailab_2022a</strain>
    </source>
</reference>
<organism evidence="7 8">
    <name type="scientific">Megalurothrips usitatus</name>
    <name type="common">bean blossom thrips</name>
    <dbReference type="NCBI Taxonomy" id="439358"/>
    <lineage>
        <taxon>Eukaryota</taxon>
        <taxon>Metazoa</taxon>
        <taxon>Ecdysozoa</taxon>
        <taxon>Arthropoda</taxon>
        <taxon>Hexapoda</taxon>
        <taxon>Insecta</taxon>
        <taxon>Pterygota</taxon>
        <taxon>Neoptera</taxon>
        <taxon>Paraneoptera</taxon>
        <taxon>Thysanoptera</taxon>
        <taxon>Terebrantia</taxon>
        <taxon>Thripoidea</taxon>
        <taxon>Thripidae</taxon>
        <taxon>Megalurothrips</taxon>
    </lineage>
</organism>
<dbReference type="CDD" id="cd03192">
    <property type="entry name" value="GST_C_Sigma_like"/>
    <property type="match status" value="1"/>
</dbReference>
<dbReference type="GO" id="GO:0006749">
    <property type="term" value="P:glutathione metabolic process"/>
    <property type="evidence" value="ECO:0007669"/>
    <property type="project" value="TreeGrafter"/>
</dbReference>
<dbReference type="AlphaFoldDB" id="A0AAV7XN53"/>
<evidence type="ECO:0000259" key="6">
    <source>
        <dbReference type="PROSITE" id="PS50405"/>
    </source>
</evidence>
<dbReference type="InterPro" id="IPR036249">
    <property type="entry name" value="Thioredoxin-like_sf"/>
</dbReference>
<dbReference type="InterPro" id="IPR004045">
    <property type="entry name" value="Glutathione_S-Trfase_N"/>
</dbReference>
<dbReference type="InterPro" id="IPR010987">
    <property type="entry name" value="Glutathione-S-Trfase_C-like"/>
</dbReference>
<dbReference type="PANTHER" id="PTHR11571:SF224">
    <property type="entry name" value="HEMATOPOIETIC PROSTAGLANDIN D SYNTHASE"/>
    <property type="match status" value="1"/>
</dbReference>
<proteinExistence type="inferred from homology"/>
<dbReference type="InterPro" id="IPR036282">
    <property type="entry name" value="Glutathione-S-Trfase_C_sf"/>
</dbReference>
<evidence type="ECO:0000256" key="1">
    <source>
        <dbReference type="ARBA" id="ARBA00012452"/>
    </source>
</evidence>
<feature type="domain" description="GST N-terminal" evidence="5">
    <location>
        <begin position="3"/>
        <end position="80"/>
    </location>
</feature>
<dbReference type="PANTHER" id="PTHR11571">
    <property type="entry name" value="GLUTATHIONE S-TRANSFERASE"/>
    <property type="match status" value="1"/>
</dbReference>
<comment type="caution">
    <text evidence="7">The sequence shown here is derived from an EMBL/GenBank/DDBJ whole genome shotgun (WGS) entry which is preliminary data.</text>
</comment>
<dbReference type="FunFam" id="3.40.30.10:FF:000258">
    <property type="entry name" value="Glutathione S-transferase"/>
    <property type="match status" value="1"/>
</dbReference>
<comment type="catalytic activity">
    <reaction evidence="4">
        <text>RX + glutathione = an S-substituted glutathione + a halide anion + H(+)</text>
        <dbReference type="Rhea" id="RHEA:16437"/>
        <dbReference type="ChEBI" id="CHEBI:15378"/>
        <dbReference type="ChEBI" id="CHEBI:16042"/>
        <dbReference type="ChEBI" id="CHEBI:17792"/>
        <dbReference type="ChEBI" id="CHEBI:57925"/>
        <dbReference type="ChEBI" id="CHEBI:90779"/>
        <dbReference type="EC" id="2.5.1.18"/>
    </reaction>
</comment>
<dbReference type="InterPro" id="IPR050213">
    <property type="entry name" value="GST_superfamily"/>
</dbReference>
<keyword evidence="2" id="KW-0808">Transferase</keyword>
<dbReference type="GO" id="GO:0004364">
    <property type="term" value="F:glutathione transferase activity"/>
    <property type="evidence" value="ECO:0007669"/>
    <property type="project" value="UniProtKB-EC"/>
</dbReference>
<dbReference type="SUPFAM" id="SSF47616">
    <property type="entry name" value="GST C-terminal domain-like"/>
    <property type="match status" value="1"/>
</dbReference>
<name>A0AAV7XN53_9NEOP</name>
<dbReference type="FunFam" id="1.20.1050.10:FF:000030">
    <property type="entry name" value="Glutathione S-transferase S1"/>
    <property type="match status" value="1"/>
</dbReference>
<dbReference type="SFLD" id="SFLDS00019">
    <property type="entry name" value="Glutathione_Transferase_(cytos"/>
    <property type="match status" value="1"/>
</dbReference>
<dbReference type="EC" id="2.5.1.18" evidence="1"/>
<dbReference type="Gene3D" id="3.40.30.10">
    <property type="entry name" value="Glutaredoxin"/>
    <property type="match status" value="1"/>
</dbReference>
<gene>
    <name evidence="7" type="ORF">ONE63_009238</name>
</gene>
<dbReference type="EMBL" id="JAPTSV010000007">
    <property type="protein sequence ID" value="KAJ1526073.1"/>
    <property type="molecule type" value="Genomic_DNA"/>
</dbReference>
<keyword evidence="8" id="KW-1185">Reference proteome</keyword>
<dbReference type="InterPro" id="IPR004046">
    <property type="entry name" value="GST_C"/>
</dbReference>
<evidence type="ECO:0000313" key="7">
    <source>
        <dbReference type="EMBL" id="KAJ1526073.1"/>
    </source>
</evidence>
<dbReference type="SFLD" id="SFLDG01205">
    <property type="entry name" value="AMPS.1"/>
    <property type="match status" value="1"/>
</dbReference>
<sequence>MAPVYKLHYFHLAGLGEPIRYMLHYGGVPFEDIRIGAKEWPEHKKKMPLGTMPVLEVDGVMYPQSRAICRFLAGRVGLAGADDEECLRIDVAVETFNDLRAAVADWFYDANPDTKAAKLEPLLDKTLPFYLGKLEAMVKANGGHLVNGKLTWADVYLCAPMTWFDAMLRRRVLEGYPALEALRRRVDALPGVAEYVAGRQSAEKLCPRFIGP</sequence>
<dbReference type="PROSITE" id="PS50404">
    <property type="entry name" value="GST_NTER"/>
    <property type="match status" value="1"/>
</dbReference>
<evidence type="ECO:0000256" key="2">
    <source>
        <dbReference type="ARBA" id="ARBA00022679"/>
    </source>
</evidence>
<dbReference type="Pfam" id="PF02798">
    <property type="entry name" value="GST_N"/>
    <property type="match status" value="1"/>
</dbReference>
<evidence type="ECO:0000259" key="5">
    <source>
        <dbReference type="PROSITE" id="PS50404"/>
    </source>
</evidence>
<dbReference type="CDD" id="cd03039">
    <property type="entry name" value="GST_N_Sigma_like"/>
    <property type="match status" value="1"/>
</dbReference>
<dbReference type="Gene3D" id="1.20.1050.10">
    <property type="match status" value="1"/>
</dbReference>
<evidence type="ECO:0000256" key="3">
    <source>
        <dbReference type="ARBA" id="ARBA00038317"/>
    </source>
</evidence>